<dbReference type="GO" id="GO:0004252">
    <property type="term" value="F:serine-type endopeptidase activity"/>
    <property type="evidence" value="ECO:0007669"/>
    <property type="project" value="UniProtKB-UniRule"/>
</dbReference>
<dbReference type="SMART" id="SM00382">
    <property type="entry name" value="AAA"/>
    <property type="match status" value="1"/>
</dbReference>
<dbReference type="Gene3D" id="2.30.130.40">
    <property type="entry name" value="LON domain-like"/>
    <property type="match status" value="1"/>
</dbReference>
<dbReference type="EC" id="3.4.21.53" evidence="7"/>
<dbReference type="Gene3D" id="1.10.8.60">
    <property type="match status" value="1"/>
</dbReference>
<dbReference type="PANTHER" id="PTHR43718:SF2">
    <property type="entry name" value="LON PROTEASE HOMOLOG, MITOCHONDRIAL"/>
    <property type="match status" value="1"/>
</dbReference>
<dbReference type="GO" id="GO:0016887">
    <property type="term" value="F:ATP hydrolysis activity"/>
    <property type="evidence" value="ECO:0007669"/>
    <property type="project" value="InterPro"/>
</dbReference>
<accession>A0A9E2NRL6</accession>
<dbReference type="Pfam" id="PF05362">
    <property type="entry name" value="Lon_C"/>
    <property type="match status" value="1"/>
</dbReference>
<dbReference type="GO" id="GO:0006515">
    <property type="term" value="P:protein quality control for misfolded or incompletely synthesized proteins"/>
    <property type="evidence" value="ECO:0007669"/>
    <property type="project" value="TreeGrafter"/>
</dbReference>
<keyword evidence="2 7" id="KW-0547">Nucleotide-binding</keyword>
<dbReference type="GO" id="GO:0005737">
    <property type="term" value="C:cytoplasm"/>
    <property type="evidence" value="ECO:0007669"/>
    <property type="project" value="UniProtKB-SubCell"/>
</dbReference>
<keyword evidence="3 7" id="KW-0378">Hydrolase</keyword>
<dbReference type="FunFam" id="3.40.50.300:FF:000021">
    <property type="entry name" value="Lon protease homolog"/>
    <property type="match status" value="1"/>
</dbReference>
<dbReference type="Pfam" id="PF22667">
    <property type="entry name" value="Lon_lid"/>
    <property type="match status" value="1"/>
</dbReference>
<dbReference type="InterPro" id="IPR020568">
    <property type="entry name" value="Ribosomal_Su5_D2-typ_SF"/>
</dbReference>
<evidence type="ECO:0000256" key="3">
    <source>
        <dbReference type="ARBA" id="ARBA00022801"/>
    </source>
</evidence>
<feature type="domain" description="Lon N-terminal" evidence="14">
    <location>
        <begin position="51"/>
        <end position="252"/>
    </location>
</feature>
<dbReference type="InterPro" id="IPR027065">
    <property type="entry name" value="Lon_Prtase"/>
</dbReference>
<protein>
    <recommendedName>
        <fullName evidence="7">Lon protease</fullName>
        <ecNumber evidence="7">3.4.21.53</ecNumber>
    </recommendedName>
</protein>
<dbReference type="GO" id="GO:0004176">
    <property type="term" value="F:ATP-dependent peptidase activity"/>
    <property type="evidence" value="ECO:0007669"/>
    <property type="project" value="UniProtKB-UniRule"/>
</dbReference>
<evidence type="ECO:0000256" key="10">
    <source>
        <dbReference type="PROSITE-ProRule" id="PRU01122"/>
    </source>
</evidence>
<evidence type="ECO:0000256" key="7">
    <source>
        <dbReference type="PIRNR" id="PIRNR001174"/>
    </source>
</evidence>
<dbReference type="SUPFAM" id="SSF88697">
    <property type="entry name" value="PUA domain-like"/>
    <property type="match status" value="1"/>
</dbReference>
<evidence type="ECO:0000256" key="11">
    <source>
        <dbReference type="RuleBase" id="RU000591"/>
    </source>
</evidence>
<evidence type="ECO:0000256" key="12">
    <source>
        <dbReference type="SAM" id="MobiDB-lite"/>
    </source>
</evidence>
<evidence type="ECO:0000313" key="16">
    <source>
        <dbReference type="Proteomes" id="UP000824150"/>
    </source>
</evidence>
<evidence type="ECO:0000256" key="9">
    <source>
        <dbReference type="PIRSR" id="PIRSR001174-2"/>
    </source>
</evidence>
<dbReference type="Gene3D" id="1.20.58.1480">
    <property type="match status" value="1"/>
</dbReference>
<dbReference type="Pfam" id="PF02190">
    <property type="entry name" value="LON_substr_bdg"/>
    <property type="match status" value="1"/>
</dbReference>
<dbReference type="InterPro" id="IPR046336">
    <property type="entry name" value="Lon_prtase_N_sf"/>
</dbReference>
<organism evidence="15 16">
    <name type="scientific">Candidatus Anaerobiospirillum merdipullorum</name>
    <dbReference type="NCBI Taxonomy" id="2838450"/>
    <lineage>
        <taxon>Bacteria</taxon>
        <taxon>Pseudomonadati</taxon>
        <taxon>Pseudomonadota</taxon>
        <taxon>Gammaproteobacteria</taxon>
        <taxon>Aeromonadales</taxon>
        <taxon>Succinivibrionaceae</taxon>
        <taxon>Anaerobiospirillum</taxon>
    </lineage>
</organism>
<keyword evidence="4 7" id="KW-0720">Serine protease</keyword>
<evidence type="ECO:0000259" key="13">
    <source>
        <dbReference type="PROSITE" id="PS51786"/>
    </source>
</evidence>
<dbReference type="InterPro" id="IPR014721">
    <property type="entry name" value="Ribsml_uS5_D2-typ_fold_subgr"/>
</dbReference>
<comment type="subunit">
    <text evidence="7">Homohexamer. Organized in a ring with a central cavity.</text>
</comment>
<evidence type="ECO:0000256" key="1">
    <source>
        <dbReference type="ARBA" id="ARBA00022670"/>
    </source>
</evidence>
<evidence type="ECO:0000256" key="6">
    <source>
        <dbReference type="ARBA" id="ARBA00050665"/>
    </source>
</evidence>
<dbReference type="SUPFAM" id="SSF52540">
    <property type="entry name" value="P-loop containing nucleoside triphosphate hydrolases"/>
    <property type="match status" value="1"/>
</dbReference>
<feature type="region of interest" description="Disordered" evidence="12">
    <location>
        <begin position="1"/>
        <end position="44"/>
    </location>
</feature>
<sequence length="859" mass="95222">MSDNSQDLKNPEDEATVEQAKPENTEHHTESRAEEDQGQRRLQRDALPDKLRIIPIYGRPVMPSQITPLQITADWEPVLSKVANSNSKIFAIFSLGEKETDKDQVKADYFPKTGCAVRLVHAKIIGSELHLICEGLCRVQIDKWLDFEQESLARVVYPKTQEYAPDSPEAVEIRAYSMALYSSIQELLSLSPMYSDEMKQYLLHFNQNDPGMLADCAAGITSAKAQEQQAVLETIELLERLKLSMDLIREELKAAKLQDKIKGSVAEKLTKRQRDYYLREQLSEIQKELGLKMDDKSADAKEFEKRMKRLKPPAHIKERYKSELNKLNVLESGSPEYAVTRNYLDVVTTIPWGKMAKEHISLDKAREILDKDHEGLKDVKDRIIEFLALGALKGGTKGSIMLFVGPPGVGKTSIGKSIAKALNRPFFRLSLGGVDDESVIKGHRKTYIGSMPGKMVQALRESKVMNPVIMLDEIDKLSHSYQGDPSAALLEALDPEQNSSFLDHYLDEKLDLSNCLFICTANTVDPIPEPLLDRMDPIRLSGYIAKEKLLIAKKHLWPRGLKEAGLKRTQVRISDDVFIKIIDEYARESGVRSLERALAKIIRKAAVKIVEGNPNFTVTCDNLEELLGTAPFKKEKFISGVGVMTGLAWTAVGGATLPIESSLVHRESKGFALTGSLGDVMKESAQIAYSYVQANLARFAGKKAGEFFKKATVHLHVPEGATPKDGPSAGVTMVTSLLSLATGLEPKAGFAMTGELSLTGQVLAIGGIREKVIAARRMGIFNIIVPKANAGDVKELPQEVSTGVNFYYADKYDDVVAILFPSLIERQIKKEKLKDIELKPETLPLKNAPATPARAANAD</sequence>
<feature type="active site" evidence="8 10">
    <location>
        <position position="728"/>
    </location>
</feature>
<comment type="subcellular location">
    <subcellularLocation>
        <location evidence="7">Cytoplasm</location>
    </subcellularLocation>
</comment>
<reference evidence="15" key="1">
    <citation type="journal article" date="2021" name="PeerJ">
        <title>Extensive microbial diversity within the chicken gut microbiome revealed by metagenomics and culture.</title>
        <authorList>
            <person name="Gilroy R."/>
            <person name="Ravi A."/>
            <person name="Getino M."/>
            <person name="Pursley I."/>
            <person name="Horton D.L."/>
            <person name="Alikhan N.F."/>
            <person name="Baker D."/>
            <person name="Gharbi K."/>
            <person name="Hall N."/>
            <person name="Watson M."/>
            <person name="Adriaenssens E.M."/>
            <person name="Foster-Nyarko E."/>
            <person name="Jarju S."/>
            <person name="Secka A."/>
            <person name="Antonio M."/>
            <person name="Oren A."/>
            <person name="Chaudhuri R.R."/>
            <person name="La Ragione R."/>
            <person name="Hildebrand F."/>
            <person name="Pallen M.J."/>
        </authorList>
    </citation>
    <scope>NUCLEOTIDE SEQUENCE</scope>
    <source>
        <strain evidence="15">687</strain>
    </source>
</reference>
<dbReference type="Pfam" id="PF00004">
    <property type="entry name" value="AAA"/>
    <property type="match status" value="1"/>
</dbReference>
<dbReference type="PIRSF" id="PIRSF001174">
    <property type="entry name" value="Lon_proteas"/>
    <property type="match status" value="1"/>
</dbReference>
<keyword evidence="1 7" id="KW-0645">Protease</keyword>
<dbReference type="PANTHER" id="PTHR43718">
    <property type="entry name" value="LON PROTEASE"/>
    <property type="match status" value="1"/>
</dbReference>
<comment type="catalytic activity">
    <reaction evidence="6 7 10">
        <text>Hydrolysis of proteins in presence of ATP.</text>
        <dbReference type="EC" id="3.4.21.53"/>
    </reaction>
</comment>
<dbReference type="Proteomes" id="UP000824150">
    <property type="component" value="Unassembled WGS sequence"/>
</dbReference>
<dbReference type="AlphaFoldDB" id="A0A9E2NRL6"/>
<dbReference type="NCBIfam" id="TIGR00763">
    <property type="entry name" value="lon"/>
    <property type="match status" value="1"/>
</dbReference>
<dbReference type="PROSITE" id="PS51786">
    <property type="entry name" value="LON_PROTEOLYTIC"/>
    <property type="match status" value="1"/>
</dbReference>
<name>A0A9E2NRL6_9GAMM</name>
<dbReference type="SMART" id="SM00464">
    <property type="entry name" value="LON"/>
    <property type="match status" value="1"/>
</dbReference>
<evidence type="ECO:0000256" key="5">
    <source>
        <dbReference type="ARBA" id="ARBA00022840"/>
    </source>
</evidence>
<proteinExistence type="inferred from homology"/>
<dbReference type="PRINTS" id="PR00830">
    <property type="entry name" value="ENDOLAPTASE"/>
</dbReference>
<gene>
    <name evidence="15" type="primary">lon</name>
    <name evidence="15" type="ORF">IAA31_00675</name>
</gene>
<dbReference type="InterPro" id="IPR008268">
    <property type="entry name" value="Peptidase_S16_AS"/>
</dbReference>
<dbReference type="InterPro" id="IPR003593">
    <property type="entry name" value="AAA+_ATPase"/>
</dbReference>
<dbReference type="InterPro" id="IPR027417">
    <property type="entry name" value="P-loop_NTPase"/>
</dbReference>
<keyword evidence="5 7" id="KW-0067">ATP-binding</keyword>
<comment type="caution">
    <text evidence="15">The sequence shown here is derived from an EMBL/GenBank/DDBJ whole genome shotgun (WGS) entry which is preliminary data.</text>
</comment>
<dbReference type="InterPro" id="IPR004815">
    <property type="entry name" value="Lon_bac/euk-typ"/>
</dbReference>
<reference evidence="15" key="2">
    <citation type="submission" date="2021-04" db="EMBL/GenBank/DDBJ databases">
        <authorList>
            <person name="Gilroy R."/>
        </authorList>
    </citation>
    <scope>NUCLEOTIDE SEQUENCE</scope>
    <source>
        <strain evidence="15">687</strain>
    </source>
</reference>
<comment type="similarity">
    <text evidence="7 10 11">Belongs to the peptidase S16 family.</text>
</comment>
<keyword evidence="7" id="KW-0963">Cytoplasm</keyword>
<feature type="binding site" evidence="9">
    <location>
        <begin position="405"/>
        <end position="412"/>
    </location>
    <ligand>
        <name>ATP</name>
        <dbReference type="ChEBI" id="CHEBI:30616"/>
    </ligand>
</feature>
<evidence type="ECO:0000256" key="8">
    <source>
        <dbReference type="PIRSR" id="PIRSR001174-1"/>
    </source>
</evidence>
<dbReference type="PROSITE" id="PS51787">
    <property type="entry name" value="LON_N"/>
    <property type="match status" value="1"/>
</dbReference>
<evidence type="ECO:0000259" key="14">
    <source>
        <dbReference type="PROSITE" id="PS51787"/>
    </source>
</evidence>
<dbReference type="Gene3D" id="3.40.50.300">
    <property type="entry name" value="P-loop containing nucleotide triphosphate hydrolases"/>
    <property type="match status" value="1"/>
</dbReference>
<dbReference type="CDD" id="cd19500">
    <property type="entry name" value="RecA-like_Lon"/>
    <property type="match status" value="1"/>
</dbReference>
<dbReference type="GO" id="GO:0005524">
    <property type="term" value="F:ATP binding"/>
    <property type="evidence" value="ECO:0007669"/>
    <property type="project" value="UniProtKB-KW"/>
</dbReference>
<dbReference type="InterPro" id="IPR008269">
    <property type="entry name" value="Lon_proteolytic"/>
</dbReference>
<evidence type="ECO:0000256" key="2">
    <source>
        <dbReference type="ARBA" id="ARBA00022741"/>
    </source>
</evidence>
<evidence type="ECO:0000313" key="15">
    <source>
        <dbReference type="EMBL" id="MBU3825995.1"/>
    </source>
</evidence>
<feature type="domain" description="Lon proteolytic" evidence="13">
    <location>
        <begin position="638"/>
        <end position="822"/>
    </location>
</feature>
<feature type="compositionally biased region" description="Basic and acidic residues" evidence="12">
    <location>
        <begin position="20"/>
        <end position="44"/>
    </location>
</feature>
<dbReference type="Gene3D" id="3.30.230.10">
    <property type="match status" value="1"/>
</dbReference>
<feature type="active site" evidence="8 10">
    <location>
        <position position="771"/>
    </location>
</feature>
<dbReference type="Gene3D" id="1.20.5.5270">
    <property type="match status" value="1"/>
</dbReference>
<dbReference type="PROSITE" id="PS01046">
    <property type="entry name" value="LON_SER"/>
    <property type="match status" value="1"/>
</dbReference>
<dbReference type="InterPro" id="IPR054594">
    <property type="entry name" value="Lon_lid"/>
</dbReference>
<dbReference type="InterPro" id="IPR003111">
    <property type="entry name" value="Lon_prtase_N"/>
</dbReference>
<dbReference type="SUPFAM" id="SSF54211">
    <property type="entry name" value="Ribosomal protein S5 domain 2-like"/>
    <property type="match status" value="1"/>
</dbReference>
<dbReference type="EMBL" id="JAHLFG010000007">
    <property type="protein sequence ID" value="MBU3825995.1"/>
    <property type="molecule type" value="Genomic_DNA"/>
</dbReference>
<evidence type="ECO:0000256" key="4">
    <source>
        <dbReference type="ARBA" id="ARBA00022825"/>
    </source>
</evidence>
<dbReference type="InterPro" id="IPR003959">
    <property type="entry name" value="ATPase_AAA_core"/>
</dbReference>
<dbReference type="InterPro" id="IPR015947">
    <property type="entry name" value="PUA-like_sf"/>
</dbReference>